<evidence type="ECO:0000256" key="2">
    <source>
        <dbReference type="ARBA" id="ARBA00022630"/>
    </source>
</evidence>
<dbReference type="STRING" id="90262.A0A1X2IZT9"/>
<keyword evidence="8" id="KW-1185">Reference proteome</keyword>
<dbReference type="OrthoDB" id="202203at2759"/>
<dbReference type="GO" id="GO:0050660">
    <property type="term" value="F:flavin adenine dinucleotide binding"/>
    <property type="evidence" value="ECO:0007669"/>
    <property type="project" value="TreeGrafter"/>
</dbReference>
<dbReference type="PANTHER" id="PTHR43735">
    <property type="entry name" value="APOPTOSIS-INDUCING FACTOR 1"/>
    <property type="match status" value="1"/>
</dbReference>
<dbReference type="GO" id="GO:0005737">
    <property type="term" value="C:cytoplasm"/>
    <property type="evidence" value="ECO:0007669"/>
    <property type="project" value="TreeGrafter"/>
</dbReference>
<dbReference type="CDD" id="cd07440">
    <property type="entry name" value="RGS"/>
    <property type="match status" value="1"/>
</dbReference>
<protein>
    <recommendedName>
        <fullName evidence="6">RGS domain-containing protein</fullName>
    </recommendedName>
</protein>
<evidence type="ECO:0000313" key="8">
    <source>
        <dbReference type="Proteomes" id="UP000193560"/>
    </source>
</evidence>
<dbReference type="PRINTS" id="PR00368">
    <property type="entry name" value="FADPNR"/>
</dbReference>
<feature type="compositionally biased region" description="Low complexity" evidence="5">
    <location>
        <begin position="1"/>
        <end position="20"/>
    </location>
</feature>
<dbReference type="EMBL" id="MCGE01000001">
    <property type="protein sequence ID" value="ORZ25068.1"/>
    <property type="molecule type" value="Genomic_DNA"/>
</dbReference>
<dbReference type="Pfam" id="PF07992">
    <property type="entry name" value="Pyr_redox_2"/>
    <property type="match status" value="1"/>
</dbReference>
<keyword evidence="3" id="KW-0274">FAD</keyword>
<dbReference type="AlphaFoldDB" id="A0A1X2IZT9"/>
<evidence type="ECO:0000259" key="6">
    <source>
        <dbReference type="PROSITE" id="PS50132"/>
    </source>
</evidence>
<accession>A0A1X2IZT9</accession>
<keyword evidence="4" id="KW-0560">Oxidoreductase</keyword>
<keyword evidence="2" id="KW-0285">Flavoprotein</keyword>
<feature type="region of interest" description="Disordered" evidence="5">
    <location>
        <begin position="599"/>
        <end position="649"/>
    </location>
</feature>
<gene>
    <name evidence="7" type="ORF">BCR42DRAFT_399314</name>
</gene>
<sequence>MAPSIDSSSSFTTSRSHASSPPSMTIPFLLQRVLADPKLLNDFEVFLGRTWCHENLLFIEAMSQLRHEVNQRYIEHSLHRIYKTFIAVGAPMELNITTQEQVKRKMDTLKWSIIDRDEALDTLKETESEVLTMLQLKLSEYIQTQQSSIQGPNRPLPDKKKIHVCIIGGGFVGFTVASILDAMPIFHITLIDTKAAFEYTPGIVRKLVNPHQSTSLRVQHDSYVKNGKVIIGYVDEISQDAKSVLVNGEHVSFDYMVMATGSSYNSSLKSNDISALYRLTGIEEAYAEVLTAQSILIIGGGLVGCELASELAQTKFPGPYPHKKVTIVESNSSVVCRSSIEQQQKATKYLLAMGVNIICNERIIDFDVASTNNTYVGSSGKLYRGYDKVFLTTGTQANSSLFSTSPTLDVCVDTWGRIQVKPTLQVEHWEFQHIFAGGDVTNVTEEKTGYAATISGVCIARNICRMVKGKEPLKQGTKGTLAAPRQPLHGIASNGGIGKQKIGGLKKAFSFLNPSWAALKYFDEQQFLQLVQGQQLYNTNGVIGRLPRLLTFASLGQQPPTMSKSSSTRNHTPRTSTSTRNHTPSISSAWYETSSRFSRSGSIHSNSTGGSADSSASSSSQGPNNSDSSMSSPRHSSKSSGGDEGYHSILDSPSLQQFISDHFTYAHDISSDASSTTGKHSIDADGSQQLQQQRLQRMNI</sequence>
<dbReference type="SUPFAM" id="SSF48097">
    <property type="entry name" value="Regulator of G-protein signaling, RGS"/>
    <property type="match status" value="1"/>
</dbReference>
<feature type="compositionally biased region" description="Low complexity" evidence="5">
    <location>
        <begin position="688"/>
        <end position="700"/>
    </location>
</feature>
<comment type="caution">
    <text evidence="7">The sequence shown here is derived from an EMBL/GenBank/DDBJ whole genome shotgun (WGS) entry which is preliminary data.</text>
</comment>
<reference evidence="7 8" key="1">
    <citation type="submission" date="2016-07" db="EMBL/GenBank/DDBJ databases">
        <title>Pervasive Adenine N6-methylation of Active Genes in Fungi.</title>
        <authorList>
            <consortium name="DOE Joint Genome Institute"/>
            <person name="Mondo S.J."/>
            <person name="Dannebaum R.O."/>
            <person name="Kuo R.C."/>
            <person name="Labutti K."/>
            <person name="Haridas S."/>
            <person name="Kuo A."/>
            <person name="Salamov A."/>
            <person name="Ahrendt S.R."/>
            <person name="Lipzen A."/>
            <person name="Sullivan W."/>
            <person name="Andreopoulos W.B."/>
            <person name="Clum A."/>
            <person name="Lindquist E."/>
            <person name="Daum C."/>
            <person name="Ramamoorthy G.K."/>
            <person name="Gryganskyi A."/>
            <person name="Culley D."/>
            <person name="Magnuson J.K."/>
            <person name="James T.Y."/>
            <person name="O'Malley M.A."/>
            <person name="Stajich J.E."/>
            <person name="Spatafora J.W."/>
            <person name="Visel A."/>
            <person name="Grigoriev I.V."/>
        </authorList>
    </citation>
    <scope>NUCLEOTIDE SEQUENCE [LARGE SCALE GENOMIC DNA]</scope>
    <source>
        <strain evidence="7 8">NRRL 1336</strain>
    </source>
</reference>
<dbReference type="Gene3D" id="1.10.167.10">
    <property type="entry name" value="Regulator of G-protein Signalling 4, domain 2"/>
    <property type="match status" value="1"/>
</dbReference>
<dbReference type="InterPro" id="IPR016137">
    <property type="entry name" value="RGS"/>
</dbReference>
<feature type="region of interest" description="Disordered" evidence="5">
    <location>
        <begin position="1"/>
        <end position="22"/>
    </location>
</feature>
<organism evidence="7 8">
    <name type="scientific">Absidia repens</name>
    <dbReference type="NCBI Taxonomy" id="90262"/>
    <lineage>
        <taxon>Eukaryota</taxon>
        <taxon>Fungi</taxon>
        <taxon>Fungi incertae sedis</taxon>
        <taxon>Mucoromycota</taxon>
        <taxon>Mucoromycotina</taxon>
        <taxon>Mucoromycetes</taxon>
        <taxon>Mucorales</taxon>
        <taxon>Cunninghamellaceae</taxon>
        <taxon>Absidia</taxon>
    </lineage>
</organism>
<dbReference type="PROSITE" id="PS50132">
    <property type="entry name" value="RGS"/>
    <property type="match status" value="1"/>
</dbReference>
<dbReference type="Pfam" id="PF00615">
    <property type="entry name" value="RGS"/>
    <property type="match status" value="1"/>
</dbReference>
<dbReference type="PANTHER" id="PTHR43735:SF3">
    <property type="entry name" value="FERROPTOSIS SUPPRESSOR PROTEIN 1"/>
    <property type="match status" value="1"/>
</dbReference>
<dbReference type="InterPro" id="IPR036188">
    <property type="entry name" value="FAD/NAD-bd_sf"/>
</dbReference>
<comment type="similarity">
    <text evidence="1">Belongs to the FAD-dependent oxidoreductase family.</text>
</comment>
<evidence type="ECO:0000256" key="3">
    <source>
        <dbReference type="ARBA" id="ARBA00022827"/>
    </source>
</evidence>
<name>A0A1X2IZT9_9FUNG</name>
<dbReference type="InterPro" id="IPR036305">
    <property type="entry name" value="RGS_sf"/>
</dbReference>
<dbReference type="PRINTS" id="PR00469">
    <property type="entry name" value="PNDRDTASEII"/>
</dbReference>
<dbReference type="InterPro" id="IPR023753">
    <property type="entry name" value="FAD/NAD-binding_dom"/>
</dbReference>
<feature type="compositionally biased region" description="Low complexity" evidence="5">
    <location>
        <begin position="599"/>
        <end position="640"/>
    </location>
</feature>
<feature type="domain" description="RGS" evidence="6">
    <location>
        <begin position="29"/>
        <end position="135"/>
    </location>
</feature>
<dbReference type="Gene3D" id="3.50.50.100">
    <property type="match status" value="1"/>
</dbReference>
<evidence type="ECO:0000256" key="4">
    <source>
        <dbReference type="ARBA" id="ARBA00023002"/>
    </source>
</evidence>
<dbReference type="SUPFAM" id="SSF51905">
    <property type="entry name" value="FAD/NAD(P)-binding domain"/>
    <property type="match status" value="1"/>
</dbReference>
<dbReference type="InterPro" id="IPR044926">
    <property type="entry name" value="RGS_subdomain_2"/>
</dbReference>
<dbReference type="GO" id="GO:0004174">
    <property type="term" value="F:electron-transferring-flavoprotein dehydrogenase activity"/>
    <property type="evidence" value="ECO:0007669"/>
    <property type="project" value="TreeGrafter"/>
</dbReference>
<feature type="region of interest" description="Disordered" evidence="5">
    <location>
        <begin position="556"/>
        <end position="587"/>
    </location>
</feature>
<evidence type="ECO:0000256" key="5">
    <source>
        <dbReference type="SAM" id="MobiDB-lite"/>
    </source>
</evidence>
<proteinExistence type="inferred from homology"/>
<feature type="region of interest" description="Disordered" evidence="5">
    <location>
        <begin position="670"/>
        <end position="700"/>
    </location>
</feature>
<evidence type="ECO:0000313" key="7">
    <source>
        <dbReference type="EMBL" id="ORZ25068.1"/>
    </source>
</evidence>
<dbReference type="Proteomes" id="UP000193560">
    <property type="component" value="Unassembled WGS sequence"/>
</dbReference>
<evidence type="ECO:0000256" key="1">
    <source>
        <dbReference type="ARBA" id="ARBA00006442"/>
    </source>
</evidence>